<evidence type="ECO:0000259" key="1">
    <source>
        <dbReference type="PROSITE" id="PS50404"/>
    </source>
</evidence>
<dbReference type="Proteomes" id="UP000646827">
    <property type="component" value="Unassembled WGS sequence"/>
</dbReference>
<evidence type="ECO:0000313" key="3">
    <source>
        <dbReference type="EMBL" id="KAG2220569.1"/>
    </source>
</evidence>
<dbReference type="InterPro" id="IPR004045">
    <property type="entry name" value="Glutathione_S-Trfase_N"/>
</dbReference>
<protein>
    <recommendedName>
        <fullName evidence="5">GST C-terminal domain-containing protein</fullName>
    </recommendedName>
</protein>
<proteinExistence type="predicted"/>
<feature type="domain" description="GST N-terminal" evidence="1">
    <location>
        <begin position="18"/>
        <end position="101"/>
    </location>
</feature>
<dbReference type="PANTHER" id="PTHR11571">
    <property type="entry name" value="GLUTATHIONE S-TRANSFERASE"/>
    <property type="match status" value="1"/>
</dbReference>
<accession>A0A8H7VMZ3</accession>
<dbReference type="InterPro" id="IPR036249">
    <property type="entry name" value="Thioredoxin-like_sf"/>
</dbReference>
<dbReference type="AlphaFoldDB" id="A0A8H7VMZ3"/>
<dbReference type="Gene3D" id="3.40.30.10">
    <property type="entry name" value="Glutaredoxin"/>
    <property type="match status" value="1"/>
</dbReference>
<dbReference type="Pfam" id="PF14497">
    <property type="entry name" value="GST_C_3"/>
    <property type="match status" value="1"/>
</dbReference>
<dbReference type="InterPro" id="IPR004046">
    <property type="entry name" value="GST_C"/>
</dbReference>
<feature type="domain" description="GST C-terminal" evidence="2">
    <location>
        <begin position="104"/>
        <end position="214"/>
    </location>
</feature>
<dbReference type="SUPFAM" id="SSF52833">
    <property type="entry name" value="Thioredoxin-like"/>
    <property type="match status" value="1"/>
</dbReference>
<dbReference type="InterPro" id="IPR036282">
    <property type="entry name" value="Glutathione-S-Trfase_C_sf"/>
</dbReference>
<evidence type="ECO:0000259" key="2">
    <source>
        <dbReference type="PROSITE" id="PS50405"/>
    </source>
</evidence>
<dbReference type="GO" id="GO:0004364">
    <property type="term" value="F:glutathione transferase activity"/>
    <property type="evidence" value="ECO:0007669"/>
    <property type="project" value="TreeGrafter"/>
</dbReference>
<dbReference type="PROSITE" id="PS50404">
    <property type="entry name" value="GST_NTER"/>
    <property type="match status" value="1"/>
</dbReference>
<gene>
    <name evidence="3" type="ORF">INT45_008750</name>
</gene>
<name>A0A8H7VMZ3_9FUNG</name>
<dbReference type="GO" id="GO:0006749">
    <property type="term" value="P:glutathione metabolic process"/>
    <property type="evidence" value="ECO:0007669"/>
    <property type="project" value="TreeGrafter"/>
</dbReference>
<comment type="caution">
    <text evidence="3">The sequence shown here is derived from an EMBL/GenBank/DDBJ whole genome shotgun (WGS) entry which is preliminary data.</text>
</comment>
<dbReference type="InterPro" id="IPR040079">
    <property type="entry name" value="Glutathione_S-Trfase"/>
</dbReference>
<sequence length="214" mass="24929">MAVVADIGPVKLYYFDFGDFSKGLPDDCGRSENVKLLLEDAGISYEYLLTKWSDWNRVRGEWVANGFLTGSLPVLETKNGKKYFMTVPILSFLSKKLGQYYGKNIDEEHIVDVVADLTNDFYDSFVHNYWLRPDKRESHRKNEVPIHINRLERFYAANTGPYLLGSEISFADFQVYHVICDEEVVELPPHLTNFVKTFKKRPNIKKYLEKKKKN</sequence>
<evidence type="ECO:0000313" key="4">
    <source>
        <dbReference type="Proteomes" id="UP000646827"/>
    </source>
</evidence>
<reference evidence="3 4" key="1">
    <citation type="submission" date="2020-12" db="EMBL/GenBank/DDBJ databases">
        <title>Metabolic potential, ecology and presence of endohyphal bacteria is reflected in genomic diversity of Mucoromycotina.</title>
        <authorList>
            <person name="Muszewska A."/>
            <person name="Okrasinska A."/>
            <person name="Steczkiewicz K."/>
            <person name="Drgas O."/>
            <person name="Orlowska M."/>
            <person name="Perlinska-Lenart U."/>
            <person name="Aleksandrzak-Piekarczyk T."/>
            <person name="Szatraj K."/>
            <person name="Zielenkiewicz U."/>
            <person name="Pilsyk S."/>
            <person name="Malc E."/>
            <person name="Mieczkowski P."/>
            <person name="Kruszewska J.S."/>
            <person name="Biernat P."/>
            <person name="Pawlowska J."/>
        </authorList>
    </citation>
    <scope>NUCLEOTIDE SEQUENCE [LARGE SCALE GENOMIC DNA]</scope>
    <source>
        <strain evidence="3 4">CBS 142.35</strain>
    </source>
</reference>
<dbReference type="OrthoDB" id="414243at2759"/>
<dbReference type="PANTHER" id="PTHR11571:SF150">
    <property type="entry name" value="GLUTATHIONE S-TRANSFERASE"/>
    <property type="match status" value="1"/>
</dbReference>
<keyword evidence="4" id="KW-1185">Reference proteome</keyword>
<dbReference type="SFLD" id="SFLDS00019">
    <property type="entry name" value="Glutathione_Transferase_(cytos"/>
    <property type="match status" value="1"/>
</dbReference>
<dbReference type="SUPFAM" id="SSF47616">
    <property type="entry name" value="GST C-terminal domain-like"/>
    <property type="match status" value="1"/>
</dbReference>
<dbReference type="EMBL" id="JAEPRB010000136">
    <property type="protein sequence ID" value="KAG2220569.1"/>
    <property type="molecule type" value="Genomic_DNA"/>
</dbReference>
<dbReference type="InterPro" id="IPR050213">
    <property type="entry name" value="GST_superfamily"/>
</dbReference>
<dbReference type="Gene3D" id="1.20.1050.10">
    <property type="match status" value="1"/>
</dbReference>
<dbReference type="InterPro" id="IPR010987">
    <property type="entry name" value="Glutathione-S-Trfase_C-like"/>
</dbReference>
<organism evidence="3 4">
    <name type="scientific">Circinella minor</name>
    <dbReference type="NCBI Taxonomy" id="1195481"/>
    <lineage>
        <taxon>Eukaryota</taxon>
        <taxon>Fungi</taxon>
        <taxon>Fungi incertae sedis</taxon>
        <taxon>Mucoromycota</taxon>
        <taxon>Mucoromycotina</taxon>
        <taxon>Mucoromycetes</taxon>
        <taxon>Mucorales</taxon>
        <taxon>Lichtheimiaceae</taxon>
        <taxon>Circinella</taxon>
    </lineage>
</organism>
<dbReference type="PROSITE" id="PS50405">
    <property type="entry name" value="GST_CTER"/>
    <property type="match status" value="1"/>
</dbReference>
<evidence type="ECO:0008006" key="5">
    <source>
        <dbReference type="Google" id="ProtNLM"/>
    </source>
</evidence>